<evidence type="ECO:0000256" key="7">
    <source>
        <dbReference type="ARBA" id="ARBA00022777"/>
    </source>
</evidence>
<comment type="caution">
    <text evidence="12">The sequence shown here is derived from an EMBL/GenBank/DDBJ whole genome shotgun (WGS) entry which is preliminary data.</text>
</comment>
<evidence type="ECO:0000256" key="10">
    <source>
        <dbReference type="HAMAP-Rule" id="MF_00165"/>
    </source>
</evidence>
<evidence type="ECO:0000313" key="12">
    <source>
        <dbReference type="EMBL" id="MDQ0209151.1"/>
    </source>
</evidence>
<dbReference type="InterPro" id="IPR027417">
    <property type="entry name" value="P-loop_NTPase"/>
</dbReference>
<keyword evidence="5 10" id="KW-0545">Nucleotide biosynthesis</keyword>
<dbReference type="PANTHER" id="PTHR10344:SF4">
    <property type="entry name" value="UMP-CMP KINASE 2, MITOCHONDRIAL"/>
    <property type="match status" value="1"/>
</dbReference>
<gene>
    <name evidence="10" type="primary">tmk</name>
    <name evidence="12" type="ORF">J2S05_003991</name>
</gene>
<dbReference type="InterPro" id="IPR039430">
    <property type="entry name" value="Thymidylate_kin-like_dom"/>
</dbReference>
<reference evidence="12 13" key="1">
    <citation type="submission" date="2023-07" db="EMBL/GenBank/DDBJ databases">
        <title>Genomic Encyclopedia of Type Strains, Phase IV (KMG-IV): sequencing the most valuable type-strain genomes for metagenomic binning, comparative biology and taxonomic classification.</title>
        <authorList>
            <person name="Goeker M."/>
        </authorList>
    </citation>
    <scope>NUCLEOTIDE SEQUENCE [LARGE SCALE GENOMIC DNA]</scope>
    <source>
        <strain evidence="12 13">DSM 19154</strain>
    </source>
</reference>
<dbReference type="Pfam" id="PF02223">
    <property type="entry name" value="Thymidylate_kin"/>
    <property type="match status" value="1"/>
</dbReference>
<comment type="similarity">
    <text evidence="1 10">Belongs to the thymidylate kinase family.</text>
</comment>
<dbReference type="NCBIfam" id="TIGR00041">
    <property type="entry name" value="DTMP_kinase"/>
    <property type="match status" value="1"/>
</dbReference>
<dbReference type="PROSITE" id="PS01331">
    <property type="entry name" value="THYMIDYLATE_KINASE"/>
    <property type="match status" value="1"/>
</dbReference>
<dbReference type="EC" id="2.7.4.9" evidence="2 10"/>
<evidence type="ECO:0000256" key="5">
    <source>
        <dbReference type="ARBA" id="ARBA00022727"/>
    </source>
</evidence>
<dbReference type="InterPro" id="IPR018094">
    <property type="entry name" value="Thymidylate_kinase"/>
</dbReference>
<name>A0ABT9YMP0_9BACI</name>
<comment type="catalytic activity">
    <reaction evidence="9 10">
        <text>dTMP + ATP = dTDP + ADP</text>
        <dbReference type="Rhea" id="RHEA:13517"/>
        <dbReference type="ChEBI" id="CHEBI:30616"/>
        <dbReference type="ChEBI" id="CHEBI:58369"/>
        <dbReference type="ChEBI" id="CHEBI:63528"/>
        <dbReference type="ChEBI" id="CHEBI:456216"/>
        <dbReference type="EC" id="2.7.4.9"/>
    </reaction>
</comment>
<dbReference type="HAMAP" id="MF_00165">
    <property type="entry name" value="Thymidylate_kinase"/>
    <property type="match status" value="1"/>
</dbReference>
<dbReference type="PANTHER" id="PTHR10344">
    <property type="entry name" value="THYMIDYLATE KINASE"/>
    <property type="match status" value="1"/>
</dbReference>
<dbReference type="Gene3D" id="3.40.50.300">
    <property type="entry name" value="P-loop containing nucleotide triphosphate hydrolases"/>
    <property type="match status" value="1"/>
</dbReference>
<dbReference type="SUPFAM" id="SSF52540">
    <property type="entry name" value="P-loop containing nucleoside triphosphate hydrolases"/>
    <property type="match status" value="1"/>
</dbReference>
<feature type="binding site" evidence="10">
    <location>
        <begin position="11"/>
        <end position="18"/>
    </location>
    <ligand>
        <name>ATP</name>
        <dbReference type="ChEBI" id="CHEBI:30616"/>
    </ligand>
</feature>
<dbReference type="GO" id="GO:0004798">
    <property type="term" value="F:dTMP kinase activity"/>
    <property type="evidence" value="ECO:0007669"/>
    <property type="project" value="UniProtKB-EC"/>
</dbReference>
<keyword evidence="13" id="KW-1185">Reference proteome</keyword>
<dbReference type="Proteomes" id="UP001225034">
    <property type="component" value="Unassembled WGS sequence"/>
</dbReference>
<feature type="domain" description="Thymidylate kinase-like" evidence="11">
    <location>
        <begin position="9"/>
        <end position="200"/>
    </location>
</feature>
<evidence type="ECO:0000259" key="11">
    <source>
        <dbReference type="Pfam" id="PF02223"/>
    </source>
</evidence>
<evidence type="ECO:0000256" key="8">
    <source>
        <dbReference type="ARBA" id="ARBA00022840"/>
    </source>
</evidence>
<dbReference type="InterPro" id="IPR018095">
    <property type="entry name" value="Thymidylate_kin_CS"/>
</dbReference>
<organism evidence="12 13">
    <name type="scientific">Alkalicoccobacillus murimartini</name>
    <dbReference type="NCBI Taxonomy" id="171685"/>
    <lineage>
        <taxon>Bacteria</taxon>
        <taxon>Bacillati</taxon>
        <taxon>Bacillota</taxon>
        <taxon>Bacilli</taxon>
        <taxon>Bacillales</taxon>
        <taxon>Bacillaceae</taxon>
        <taxon>Alkalicoccobacillus</taxon>
    </lineage>
</organism>
<keyword evidence="7 10" id="KW-0418">Kinase</keyword>
<evidence type="ECO:0000256" key="6">
    <source>
        <dbReference type="ARBA" id="ARBA00022741"/>
    </source>
</evidence>
<evidence type="ECO:0000256" key="4">
    <source>
        <dbReference type="ARBA" id="ARBA00022679"/>
    </source>
</evidence>
<keyword evidence="6 10" id="KW-0547">Nucleotide-binding</keyword>
<dbReference type="RefSeq" id="WP_306985797.1">
    <property type="nucleotide sequence ID" value="NZ_JAUSUA010000009.1"/>
</dbReference>
<evidence type="ECO:0000256" key="9">
    <source>
        <dbReference type="ARBA" id="ARBA00048743"/>
    </source>
</evidence>
<protein>
    <recommendedName>
        <fullName evidence="3 10">Thymidylate kinase</fullName>
        <ecNumber evidence="2 10">2.7.4.9</ecNumber>
    </recommendedName>
    <alternativeName>
        <fullName evidence="10">dTMP kinase</fullName>
    </alternativeName>
</protein>
<sequence length="213" mass="24119">MNKGSFITFEGGEGAGKTTVIANVEQWFIKAGHDILRTREPGGITIAEKIRTVILDVEHTEMDGRTEALLYAAARRQHLVEKVVPAIEANKVVLCDRFIDSSLAYQGFARGLGIDEVLSINSFAIDGHMPDLTIYFDVDPEVGLSRIQRDQERELNRLDQEKLEFHHLVKEGYRQVKSRYPDRIHTVNANESIETVTEEVIRVIQSHLSYNSN</sequence>
<keyword evidence="8 10" id="KW-0067">ATP-binding</keyword>
<comment type="function">
    <text evidence="10">Phosphorylation of dTMP to form dTDP in both de novo and salvage pathways of dTTP synthesis.</text>
</comment>
<keyword evidence="4 10" id="KW-0808">Transferase</keyword>
<dbReference type="CDD" id="cd01672">
    <property type="entry name" value="TMPK"/>
    <property type="match status" value="1"/>
</dbReference>
<evidence type="ECO:0000256" key="3">
    <source>
        <dbReference type="ARBA" id="ARBA00017144"/>
    </source>
</evidence>
<evidence type="ECO:0000256" key="2">
    <source>
        <dbReference type="ARBA" id="ARBA00012980"/>
    </source>
</evidence>
<evidence type="ECO:0000256" key="1">
    <source>
        <dbReference type="ARBA" id="ARBA00009776"/>
    </source>
</evidence>
<accession>A0ABT9YMP0</accession>
<evidence type="ECO:0000313" key="13">
    <source>
        <dbReference type="Proteomes" id="UP001225034"/>
    </source>
</evidence>
<dbReference type="EMBL" id="JAUSUA010000009">
    <property type="protein sequence ID" value="MDQ0209151.1"/>
    <property type="molecule type" value="Genomic_DNA"/>
</dbReference>
<proteinExistence type="inferred from homology"/>